<dbReference type="Proteomes" id="UP000240542">
    <property type="component" value="Unassembled WGS sequence"/>
</dbReference>
<dbReference type="GO" id="GO:0003677">
    <property type="term" value="F:DNA binding"/>
    <property type="evidence" value="ECO:0007669"/>
    <property type="project" value="InterPro"/>
</dbReference>
<dbReference type="Gene3D" id="2.10.260.10">
    <property type="match status" value="1"/>
</dbReference>
<dbReference type="NCBIfam" id="TIGR01439">
    <property type="entry name" value="lp_hng_hel_AbrB"/>
    <property type="match status" value="1"/>
</dbReference>
<dbReference type="InterPro" id="IPR037914">
    <property type="entry name" value="SpoVT-AbrB_sf"/>
</dbReference>
<dbReference type="AlphaFoldDB" id="A0A2P8DMU4"/>
<evidence type="ECO:0000313" key="2">
    <source>
        <dbReference type="Proteomes" id="UP000240542"/>
    </source>
</evidence>
<dbReference type="InterPro" id="IPR007159">
    <property type="entry name" value="SpoVT-AbrB_dom"/>
</dbReference>
<protein>
    <submittedName>
        <fullName evidence="1">AbrB family transcriptional regulator</fullName>
    </submittedName>
</protein>
<dbReference type="SUPFAM" id="SSF89447">
    <property type="entry name" value="AbrB/MazE/MraZ-like"/>
    <property type="match status" value="1"/>
</dbReference>
<name>A0A2P8DMU4_9ACTN</name>
<dbReference type="EMBL" id="PYGA01000005">
    <property type="protein sequence ID" value="PSK98532.1"/>
    <property type="molecule type" value="Genomic_DNA"/>
</dbReference>
<keyword evidence="2" id="KW-1185">Reference proteome</keyword>
<sequence length="97" mass="10933">MDTKRRRAVIRHKNQITLPKDVSAALHIGEGDEVEFAIGEHGEVSLRGLAPIPADQRWFWDADWQAGEREAEAQIAAGRTTVFDDAEAMFDEAEEER</sequence>
<accession>A0A2P8DMU4</accession>
<reference evidence="1 2" key="1">
    <citation type="submission" date="2018-03" db="EMBL/GenBank/DDBJ databases">
        <title>Genomic Encyclopedia of Archaeal and Bacterial Type Strains, Phase II (KMG-II): from individual species to whole genera.</title>
        <authorList>
            <person name="Goeker M."/>
        </authorList>
    </citation>
    <scope>NUCLEOTIDE SEQUENCE [LARGE SCALE GENOMIC DNA]</scope>
    <source>
        <strain evidence="1 2">DSM 45312</strain>
    </source>
</reference>
<comment type="caution">
    <text evidence="1">The sequence shown here is derived from an EMBL/GenBank/DDBJ whole genome shotgun (WGS) entry which is preliminary data.</text>
</comment>
<gene>
    <name evidence="1" type="ORF">CLV63_105206</name>
</gene>
<dbReference type="RefSeq" id="WP_245928683.1">
    <property type="nucleotide sequence ID" value="NZ_PYGA01000005.1"/>
</dbReference>
<proteinExistence type="predicted"/>
<evidence type="ECO:0000313" key="1">
    <source>
        <dbReference type="EMBL" id="PSK98532.1"/>
    </source>
</evidence>
<organism evidence="1 2">
    <name type="scientific">Murinocardiopsis flavida</name>
    <dbReference type="NCBI Taxonomy" id="645275"/>
    <lineage>
        <taxon>Bacteria</taxon>
        <taxon>Bacillati</taxon>
        <taxon>Actinomycetota</taxon>
        <taxon>Actinomycetes</taxon>
        <taxon>Streptosporangiales</taxon>
        <taxon>Nocardiopsidaceae</taxon>
        <taxon>Murinocardiopsis</taxon>
    </lineage>
</organism>